<organism evidence="2 3">
    <name type="scientific">Fragariocoptes setiger</name>
    <dbReference type="NCBI Taxonomy" id="1670756"/>
    <lineage>
        <taxon>Eukaryota</taxon>
        <taxon>Metazoa</taxon>
        <taxon>Ecdysozoa</taxon>
        <taxon>Arthropoda</taxon>
        <taxon>Chelicerata</taxon>
        <taxon>Arachnida</taxon>
        <taxon>Acari</taxon>
        <taxon>Acariformes</taxon>
        <taxon>Trombidiformes</taxon>
        <taxon>Prostigmata</taxon>
        <taxon>Eupodina</taxon>
        <taxon>Eriophyoidea</taxon>
        <taxon>Phytoptidae</taxon>
        <taxon>Fragariocoptes</taxon>
    </lineage>
</organism>
<evidence type="ECO:0000313" key="2">
    <source>
        <dbReference type="EMBL" id="KAG9511233.1"/>
    </source>
</evidence>
<dbReference type="InterPro" id="IPR037365">
    <property type="entry name" value="Slowmo/Ups"/>
</dbReference>
<evidence type="ECO:0000313" key="3">
    <source>
        <dbReference type="Proteomes" id="UP000825002"/>
    </source>
</evidence>
<comment type="caution">
    <text evidence="2">The sequence shown here is derived from an EMBL/GenBank/DDBJ whole genome shotgun (WGS) entry which is preliminary data.</text>
</comment>
<name>A0ABQ7SCU1_9ACAR</name>
<protein>
    <submittedName>
        <fullName evidence="2">PRELI domain-containing protein 1, mitochondrial</fullName>
    </submittedName>
</protein>
<feature type="domain" description="PRELI/MSF1" evidence="1">
    <location>
        <begin position="14"/>
        <end position="180"/>
    </location>
</feature>
<dbReference type="Proteomes" id="UP000825002">
    <property type="component" value="Unassembled WGS sequence"/>
</dbReference>
<dbReference type="EMBL" id="JAIFTH010000019">
    <property type="protein sequence ID" value="KAG9511233.1"/>
    <property type="molecule type" value="Genomic_DNA"/>
</dbReference>
<sequence>MNQDYALGPWSSTMRRYERQTTFQFNWQQIAIAFWRRYPNKHSKHVLSEDVIHRHINREGQLVSRRLFVKTNSCPKWIEKLIPSRKVHVLEDSCVDPKQETLTTITRNIAMTNLMTVEETCVYKPHPENKAWTMLERKVIIDSKLYGLTGRAVKAFGLERYRYNAKKSDKGFLQTLLAHR</sequence>
<feature type="non-terminal residue" evidence="2">
    <location>
        <position position="1"/>
    </location>
</feature>
<proteinExistence type="predicted"/>
<reference evidence="2 3" key="1">
    <citation type="submission" date="2020-10" db="EMBL/GenBank/DDBJ databases">
        <authorList>
            <person name="Klimov P.B."/>
            <person name="Dyachkov S.M."/>
            <person name="Chetverikov P.E."/>
        </authorList>
    </citation>
    <scope>NUCLEOTIDE SEQUENCE [LARGE SCALE GENOMIC DNA]</scope>
    <source>
        <strain evidence="2">BMOC 18-1129-001#AD2665</strain>
        <tissue evidence="2">Entire mites</tissue>
    </source>
</reference>
<accession>A0ABQ7SCU1</accession>
<gene>
    <name evidence="2" type="primary">PRELID1</name>
    <name evidence="2" type="ORF">GZH46_00205</name>
</gene>
<dbReference type="PANTHER" id="PTHR11158">
    <property type="entry name" value="MSF1/PX19 RELATED"/>
    <property type="match status" value="1"/>
</dbReference>
<dbReference type="InterPro" id="IPR006797">
    <property type="entry name" value="PRELI/MSF1_dom"/>
</dbReference>
<evidence type="ECO:0000259" key="1">
    <source>
        <dbReference type="PROSITE" id="PS50904"/>
    </source>
</evidence>
<dbReference type="Pfam" id="PF04707">
    <property type="entry name" value="PRELI"/>
    <property type="match status" value="1"/>
</dbReference>
<keyword evidence="3" id="KW-1185">Reference proteome</keyword>
<dbReference type="PROSITE" id="PS50904">
    <property type="entry name" value="PRELI_MSF1"/>
    <property type="match status" value="1"/>
</dbReference>